<sequence length="183" mass="21710">KIKRNQKREEIQVQNLEAAIAPEILVDYMLEALPTEYSSDNYLFEKKFFVALDPLLDIINTNSEEQEDKEITQCLINRISKADLFFWIYHKREVTKSSIAYVYYCNSREELKNKKPQVDNISNQRDTATRIHRYDCGGTIRMNIDRKNNLIVVNIYHFLHLPPETIETTLQIQNYITKNYLLT</sequence>
<name>A0ACA9SR22_9GLOM</name>
<feature type="non-terminal residue" evidence="1">
    <location>
        <position position="1"/>
    </location>
</feature>
<gene>
    <name evidence="1" type="ORF">RPERSI_LOCUS34284</name>
</gene>
<keyword evidence="2" id="KW-1185">Reference proteome</keyword>
<reference evidence="1" key="1">
    <citation type="submission" date="2021-06" db="EMBL/GenBank/DDBJ databases">
        <authorList>
            <person name="Kallberg Y."/>
            <person name="Tangrot J."/>
            <person name="Rosling A."/>
        </authorList>
    </citation>
    <scope>NUCLEOTIDE SEQUENCE</scope>
    <source>
        <strain evidence="1">MA461A</strain>
    </source>
</reference>
<evidence type="ECO:0000313" key="2">
    <source>
        <dbReference type="Proteomes" id="UP000789920"/>
    </source>
</evidence>
<comment type="caution">
    <text evidence="1">The sequence shown here is derived from an EMBL/GenBank/DDBJ whole genome shotgun (WGS) entry which is preliminary data.</text>
</comment>
<protein>
    <submittedName>
        <fullName evidence="1">25399_t:CDS:1</fullName>
    </submittedName>
</protein>
<dbReference type="EMBL" id="CAJVQC010152501">
    <property type="protein sequence ID" value="CAG8846708.1"/>
    <property type="molecule type" value="Genomic_DNA"/>
</dbReference>
<proteinExistence type="predicted"/>
<feature type="non-terminal residue" evidence="1">
    <location>
        <position position="183"/>
    </location>
</feature>
<evidence type="ECO:0000313" key="1">
    <source>
        <dbReference type="EMBL" id="CAG8846708.1"/>
    </source>
</evidence>
<accession>A0ACA9SR22</accession>
<organism evidence="1 2">
    <name type="scientific">Racocetra persica</name>
    <dbReference type="NCBI Taxonomy" id="160502"/>
    <lineage>
        <taxon>Eukaryota</taxon>
        <taxon>Fungi</taxon>
        <taxon>Fungi incertae sedis</taxon>
        <taxon>Mucoromycota</taxon>
        <taxon>Glomeromycotina</taxon>
        <taxon>Glomeromycetes</taxon>
        <taxon>Diversisporales</taxon>
        <taxon>Gigasporaceae</taxon>
        <taxon>Racocetra</taxon>
    </lineage>
</organism>
<dbReference type="Proteomes" id="UP000789920">
    <property type="component" value="Unassembled WGS sequence"/>
</dbReference>